<dbReference type="AlphaFoldDB" id="A0A0F7KD90"/>
<gene>
    <name evidence="5" type="ORF">AAW31_06330</name>
    <name evidence="6" type="ORF">BCL69_100644</name>
</gene>
<feature type="transmembrane region" description="Helical" evidence="1">
    <location>
        <begin position="347"/>
        <end position="366"/>
    </location>
</feature>
<reference evidence="6 8" key="3">
    <citation type="submission" date="2019-07" db="EMBL/GenBank/DDBJ databases">
        <title>Active sludge and wastewater microbial communities from Klosterneuburg, Austria.</title>
        <authorList>
            <person name="Wagner M."/>
        </authorList>
    </citation>
    <scope>NUCLEOTIDE SEQUENCE [LARGE SCALE GENOMIC DNA]</scope>
    <source>
        <strain evidence="6 8">Nm2</strain>
    </source>
</reference>
<feature type="transmembrane region" description="Helical" evidence="1">
    <location>
        <begin position="30"/>
        <end position="50"/>
    </location>
</feature>
<dbReference type="EMBL" id="CP011451">
    <property type="protein sequence ID" value="AKH37521.1"/>
    <property type="molecule type" value="Genomic_DNA"/>
</dbReference>
<dbReference type="Gene3D" id="3.20.20.450">
    <property type="entry name" value="EAL domain"/>
    <property type="match status" value="1"/>
</dbReference>
<dbReference type="PANTHER" id="PTHR44757:SF4">
    <property type="entry name" value="DIGUANYLATE CYCLASE DGCE-RELATED"/>
    <property type="match status" value="1"/>
</dbReference>
<dbReference type="PROSITE" id="PS50883">
    <property type="entry name" value="EAL"/>
    <property type="match status" value="1"/>
</dbReference>
<feature type="domain" description="EAL" evidence="3">
    <location>
        <begin position="720"/>
        <end position="973"/>
    </location>
</feature>
<evidence type="ECO:0000259" key="3">
    <source>
        <dbReference type="PROSITE" id="PS50883"/>
    </source>
</evidence>
<feature type="transmembrane region" description="Helical" evidence="1">
    <location>
        <begin position="314"/>
        <end position="335"/>
    </location>
</feature>
<reference evidence="5 7" key="2">
    <citation type="journal article" date="2016" name="Genome Announc.">
        <title>Genome Sequence of Nitrosomonas communis Strain Nm2, a Mesophilic Ammonia-Oxidizing Bacterium Isolated from Mediterranean Soil.</title>
        <authorList>
            <person name="Kozlowski J.A."/>
            <person name="Kits K.D."/>
            <person name="Stein L.Y."/>
        </authorList>
    </citation>
    <scope>NUCLEOTIDE SEQUENCE [LARGE SCALE GENOMIC DNA]</scope>
    <source>
        <strain evidence="5 7">Nm2</strain>
    </source>
</reference>
<dbReference type="PANTHER" id="PTHR44757">
    <property type="entry name" value="DIGUANYLATE CYCLASE DGCP"/>
    <property type="match status" value="1"/>
</dbReference>
<dbReference type="CDD" id="cd01949">
    <property type="entry name" value="GGDEF"/>
    <property type="match status" value="1"/>
</dbReference>
<dbReference type="NCBIfam" id="TIGR00254">
    <property type="entry name" value="GGDEF"/>
    <property type="match status" value="1"/>
</dbReference>
<dbReference type="InterPro" id="IPR029787">
    <property type="entry name" value="Nucleotide_cyclase"/>
</dbReference>
<name>A0A0F7KD90_9PROT</name>
<dbReference type="FunFam" id="3.30.70.270:FF:000001">
    <property type="entry name" value="Diguanylate cyclase domain protein"/>
    <property type="match status" value="1"/>
</dbReference>
<keyword evidence="1" id="KW-0472">Membrane</keyword>
<evidence type="ECO:0000256" key="1">
    <source>
        <dbReference type="SAM" id="Phobius"/>
    </source>
</evidence>
<evidence type="ECO:0000313" key="5">
    <source>
        <dbReference type="EMBL" id="AKH37521.1"/>
    </source>
</evidence>
<dbReference type="SUPFAM" id="SSF141868">
    <property type="entry name" value="EAL domain-like"/>
    <property type="match status" value="1"/>
</dbReference>
<dbReference type="InterPro" id="IPR043128">
    <property type="entry name" value="Rev_trsase/Diguanyl_cyclase"/>
</dbReference>
<feature type="domain" description="GGDEF" evidence="4">
    <location>
        <begin position="576"/>
        <end position="709"/>
    </location>
</feature>
<dbReference type="InterPro" id="IPR052155">
    <property type="entry name" value="Biofilm_reg_signaling"/>
</dbReference>
<dbReference type="Pfam" id="PF00563">
    <property type="entry name" value="EAL"/>
    <property type="match status" value="1"/>
</dbReference>
<dbReference type="SMART" id="SM00267">
    <property type="entry name" value="GGDEF"/>
    <property type="match status" value="1"/>
</dbReference>
<dbReference type="NCBIfam" id="TIGR00229">
    <property type="entry name" value="sensory_box"/>
    <property type="match status" value="1"/>
</dbReference>
<accession>A0A0F7KD90</accession>
<dbReference type="InterPro" id="IPR029150">
    <property type="entry name" value="dCache_3"/>
</dbReference>
<dbReference type="GO" id="GO:0003824">
    <property type="term" value="F:catalytic activity"/>
    <property type="evidence" value="ECO:0007669"/>
    <property type="project" value="UniProtKB-ARBA"/>
</dbReference>
<dbReference type="EMBL" id="VNHT01000006">
    <property type="protein sequence ID" value="TYP92359.1"/>
    <property type="molecule type" value="Genomic_DNA"/>
</dbReference>
<dbReference type="PATRIC" id="fig|44574.3.peg.1515"/>
<organism evidence="5 7">
    <name type="scientific">Nitrosomonas communis</name>
    <dbReference type="NCBI Taxonomy" id="44574"/>
    <lineage>
        <taxon>Bacteria</taxon>
        <taxon>Pseudomonadati</taxon>
        <taxon>Pseudomonadota</taxon>
        <taxon>Betaproteobacteria</taxon>
        <taxon>Nitrosomonadales</taxon>
        <taxon>Nitrosomonadaceae</taxon>
        <taxon>Nitrosomonas</taxon>
    </lineage>
</organism>
<feature type="domain" description="PAS" evidence="2">
    <location>
        <begin position="417"/>
        <end position="468"/>
    </location>
</feature>
<dbReference type="InterPro" id="IPR035965">
    <property type="entry name" value="PAS-like_dom_sf"/>
</dbReference>
<dbReference type="OrthoDB" id="9813903at2"/>
<dbReference type="CDD" id="cd01948">
    <property type="entry name" value="EAL"/>
    <property type="match status" value="1"/>
</dbReference>
<dbReference type="InterPro" id="IPR001633">
    <property type="entry name" value="EAL_dom"/>
</dbReference>
<keyword evidence="1" id="KW-1133">Transmembrane helix</keyword>
<dbReference type="Gene3D" id="3.30.70.270">
    <property type="match status" value="1"/>
</dbReference>
<dbReference type="Pfam" id="PF14827">
    <property type="entry name" value="dCache_3"/>
    <property type="match status" value="1"/>
</dbReference>
<dbReference type="PROSITE" id="PS50112">
    <property type="entry name" value="PAS"/>
    <property type="match status" value="1"/>
</dbReference>
<keyword evidence="7" id="KW-1185">Reference proteome</keyword>
<evidence type="ECO:0000313" key="7">
    <source>
        <dbReference type="Proteomes" id="UP000034156"/>
    </source>
</evidence>
<keyword evidence="1" id="KW-0812">Transmembrane</keyword>
<dbReference type="PROSITE" id="PS50887">
    <property type="entry name" value="GGDEF"/>
    <property type="match status" value="1"/>
</dbReference>
<dbReference type="InterPro" id="IPR035919">
    <property type="entry name" value="EAL_sf"/>
</dbReference>
<evidence type="ECO:0000313" key="6">
    <source>
        <dbReference type="EMBL" id="TYP92359.1"/>
    </source>
</evidence>
<dbReference type="KEGG" id="nco:AAW31_06330"/>
<sequence length="994" mass="113863">MKQSAQGKLIHFAKFVDRISSKFISLKWKISLLTSMILLIVVTIFSIISYKRLINNIDQQSEQQYQRHVREVEKLIEQISHSSHLLIRMLPFLKGMDVALSTQNTKQIEEAFDHHWPLLQLQNGIEAVRFYDQFDQLLVGWDSFEPDIYRDKLIKEHVSKVNFHEHPANPLICLESCIQYTIEPLLIEGVRAGTIVIGASLADVFLGFKRTFGSDIGLFLKEKKYKITHNDVWFPEWDIRLAALTNRDKNIDVLNQTLKEYPDLVSLKQGIQTQSNQRHQRIKLLPLQGIGVTDQAHLVIITDITETIEAIRDAIWRIVSIGLIGLIFSGILLFAILSKPLSQLKHIVFTLPLLAGGSFGIFRATLSSMGRKQWLKDEIDLLYEAAIALSHKLEKLEDKVIYRTKQLVKQRDELSKEKDFIAHLLNTAQVVVLTQDVKGKIMMLNAYGEMLMRYTEEEIKSKTFFELLLLDGTQYHLNEDLKQVCYGQREQLRHETITLCNDGSKKHIVWLHSRLSWQSEEDSSVLSVGLDITEYKRVESNLIWLANHDPLTNLFNRRRFSEELERMIIWSQQNQQPGALLFFDLDRFKYINDTSGHQAGDSLLKKVADMLSHTIRAVDIKARLGGDEFAVILPEITASGAIEVAKKILFHISETQLIVKNRTHKIAASIGIALFPEHGNTVHDLLAAADLAMYQAKDKGRGTWHLFSNDDEIRERMHTLVYWKEKIEYANLYDEYLLYFQPIMSLYDRTITHYEVLLRMRDKDGTIYTPGAFIAAAEHIGLIHEIDHMVLRKAIAQAAMINKLGNRIRLSINLSAHAFKDPELLPLIRNELMFHGVDPTLLMFEITETAALENFFGTKQLLEEIKKLGCGFVLDDFGVGFSSFRYLRELPVDAVKIDGSFVKDLANSSADRVLVKALCSVAKEFGKKITAEFVENEEVLILLEKMGVDFAQGYYIGKPCAGNEIFHHLKLDGAVNKLEYSYSGKKVIPFRNQK</sequence>
<reference evidence="7" key="1">
    <citation type="submission" date="2015-05" db="EMBL/GenBank/DDBJ databases">
        <title>Draft genome of Nitrosomonas communis strain Nm2.</title>
        <authorList>
            <person name="Kozlowski J.A."/>
            <person name="Kits K.D."/>
            <person name="Stein L.Y."/>
        </authorList>
    </citation>
    <scope>NUCLEOTIDE SEQUENCE [LARGE SCALE GENOMIC DNA]</scope>
    <source>
        <strain evidence="7">Nm2</strain>
    </source>
</reference>
<dbReference type="SUPFAM" id="SSF55073">
    <property type="entry name" value="Nucleotide cyclase"/>
    <property type="match status" value="1"/>
</dbReference>
<dbReference type="InterPro" id="IPR000014">
    <property type="entry name" value="PAS"/>
</dbReference>
<dbReference type="SUPFAM" id="SSF55785">
    <property type="entry name" value="PYP-like sensor domain (PAS domain)"/>
    <property type="match status" value="1"/>
</dbReference>
<dbReference type="Gene3D" id="3.30.450.20">
    <property type="entry name" value="PAS domain"/>
    <property type="match status" value="1"/>
</dbReference>
<dbReference type="Proteomes" id="UP000324176">
    <property type="component" value="Unassembled WGS sequence"/>
</dbReference>
<dbReference type="Pfam" id="PF00990">
    <property type="entry name" value="GGDEF"/>
    <property type="match status" value="1"/>
</dbReference>
<proteinExistence type="predicted"/>
<evidence type="ECO:0000259" key="2">
    <source>
        <dbReference type="PROSITE" id="PS50112"/>
    </source>
</evidence>
<dbReference type="SMART" id="SM00052">
    <property type="entry name" value="EAL"/>
    <property type="match status" value="1"/>
</dbReference>
<dbReference type="InterPro" id="IPR000160">
    <property type="entry name" value="GGDEF_dom"/>
</dbReference>
<dbReference type="Proteomes" id="UP000034156">
    <property type="component" value="Chromosome"/>
</dbReference>
<evidence type="ECO:0000313" key="8">
    <source>
        <dbReference type="Proteomes" id="UP000324176"/>
    </source>
</evidence>
<evidence type="ECO:0000259" key="4">
    <source>
        <dbReference type="PROSITE" id="PS50887"/>
    </source>
</evidence>
<protein>
    <submittedName>
        <fullName evidence="5 6">Diguanylate cyclase</fullName>
    </submittedName>
</protein>